<evidence type="ECO:0000313" key="1">
    <source>
        <dbReference type="EMBL" id="CAK1207582.1"/>
    </source>
</evidence>
<reference evidence="1" key="2">
    <citation type="submission" date="2023-10" db="EMBL/GenBank/DDBJ databases">
        <authorList>
            <person name="Leclercq S."/>
        </authorList>
    </citation>
    <scope>NUCLEOTIDE SEQUENCE</scope>
    <source>
        <strain evidence="1">F848</strain>
    </source>
</reference>
<sequence length="71" mass="8343">MTPRQVLISKNDDILHFQVKYIIATTKVGTSIYIHYQNFYLERVFETEGEAQKFLIHIKDCIEGKIRPGDQ</sequence>
<name>A0A2U2V5G5_ECOLX</name>
<proteinExistence type="predicted"/>
<dbReference type="AlphaFoldDB" id="A0A2U2V5G5"/>
<dbReference type="Proteomes" id="UP000245761">
    <property type="component" value="Unassembled WGS sequence"/>
</dbReference>
<evidence type="ECO:0000313" key="3">
    <source>
        <dbReference type="Proteomes" id="UP000245761"/>
    </source>
</evidence>
<evidence type="ECO:0000313" key="2">
    <source>
        <dbReference type="EMBL" id="PWH58522.1"/>
    </source>
</evidence>
<dbReference type="EMBL" id="CAUZHL010000001">
    <property type="protein sequence ID" value="CAK1207582.1"/>
    <property type="molecule type" value="Genomic_DNA"/>
</dbReference>
<dbReference type="EMBL" id="QEMT01000043">
    <property type="protein sequence ID" value="PWH58522.1"/>
    <property type="molecule type" value="Genomic_DNA"/>
</dbReference>
<organism evidence="2 3">
    <name type="scientific">Escherichia coli</name>
    <dbReference type="NCBI Taxonomy" id="562"/>
    <lineage>
        <taxon>Bacteria</taxon>
        <taxon>Pseudomonadati</taxon>
        <taxon>Pseudomonadota</taxon>
        <taxon>Gammaproteobacteria</taxon>
        <taxon>Enterobacterales</taxon>
        <taxon>Enterobacteriaceae</taxon>
        <taxon>Escherichia</taxon>
    </lineage>
</organism>
<protein>
    <submittedName>
        <fullName evidence="2">Uncharacterized protein</fullName>
    </submittedName>
</protein>
<comment type="caution">
    <text evidence="2">The sequence shown here is derived from an EMBL/GenBank/DDBJ whole genome shotgun (WGS) entry which is preliminary data.</text>
</comment>
<reference evidence="2 3" key="1">
    <citation type="submission" date="2018-04" db="EMBL/GenBank/DDBJ databases">
        <title>Draft Genomic Sequencing Of Potential Extraintestinal Pathogenic Escherichia coli B8S56 Isolated from Retail Chicken Skin.</title>
        <authorList>
            <person name="Xu A."/>
            <person name="Tilman S."/>
            <person name="Wisser-Parker K."/>
            <person name="Scullen O.J."/>
            <person name="Sommers C."/>
        </authorList>
    </citation>
    <scope>NUCLEOTIDE SEQUENCE [LARGE SCALE GENOMIC DNA]</scope>
    <source>
        <strain evidence="2 3">B8S56</strain>
    </source>
</reference>
<dbReference type="Proteomes" id="UP001190091">
    <property type="component" value="Unassembled WGS sequence"/>
</dbReference>
<accession>A0A2U2V5G5</accession>
<gene>
    <name evidence="2" type="ORF">DD762_20480</name>
    <name evidence="1" type="ORF">FGAF848_08280</name>
</gene>